<feature type="compositionally biased region" description="Polar residues" evidence="1">
    <location>
        <begin position="122"/>
        <end position="135"/>
    </location>
</feature>
<proteinExistence type="predicted"/>
<feature type="region of interest" description="Disordered" evidence="1">
    <location>
        <begin position="108"/>
        <end position="135"/>
    </location>
</feature>
<comment type="caution">
    <text evidence="2">The sequence shown here is derived from an EMBL/GenBank/DDBJ whole genome shotgun (WGS) entry which is preliminary data.</text>
</comment>
<sequence>MFGCLSCLGHVWGEYHGSHQLHLLGGVLAFACRDPFADLSIAKLSGIPDHCNKPFKTTALHKVTVKRKERFLILTFSGICQMLVSGMMKNLHNLDDFILNSVRTEEEPACNGHEKRRREGQKYSNCEETTQQLLS</sequence>
<protein>
    <submittedName>
        <fullName evidence="2">Uncharacterized protein</fullName>
    </submittedName>
</protein>
<accession>A0ABQ9XL04</accession>
<evidence type="ECO:0000313" key="3">
    <source>
        <dbReference type="Proteomes" id="UP001281761"/>
    </source>
</evidence>
<organism evidence="2 3">
    <name type="scientific">Blattamonas nauphoetae</name>
    <dbReference type="NCBI Taxonomy" id="2049346"/>
    <lineage>
        <taxon>Eukaryota</taxon>
        <taxon>Metamonada</taxon>
        <taxon>Preaxostyla</taxon>
        <taxon>Oxymonadida</taxon>
        <taxon>Blattamonas</taxon>
    </lineage>
</organism>
<evidence type="ECO:0000256" key="1">
    <source>
        <dbReference type="SAM" id="MobiDB-lite"/>
    </source>
</evidence>
<gene>
    <name evidence="2" type="ORF">BLNAU_13005</name>
</gene>
<reference evidence="2 3" key="1">
    <citation type="journal article" date="2022" name="bioRxiv">
        <title>Genomics of Preaxostyla Flagellates Illuminates Evolutionary Transitions and the Path Towards Mitochondrial Loss.</title>
        <authorList>
            <person name="Novak L.V.F."/>
            <person name="Treitli S.C."/>
            <person name="Pyrih J."/>
            <person name="Halakuc P."/>
            <person name="Pipaliya S.V."/>
            <person name="Vacek V."/>
            <person name="Brzon O."/>
            <person name="Soukal P."/>
            <person name="Eme L."/>
            <person name="Dacks J.B."/>
            <person name="Karnkowska A."/>
            <person name="Elias M."/>
            <person name="Hampl V."/>
        </authorList>
    </citation>
    <scope>NUCLEOTIDE SEQUENCE [LARGE SCALE GENOMIC DNA]</scope>
    <source>
        <strain evidence="2">NAU3</strain>
        <tissue evidence="2">Gut</tissue>
    </source>
</reference>
<dbReference type="EMBL" id="JARBJD010000109">
    <property type="protein sequence ID" value="KAK2952023.1"/>
    <property type="molecule type" value="Genomic_DNA"/>
</dbReference>
<dbReference type="Proteomes" id="UP001281761">
    <property type="component" value="Unassembled WGS sequence"/>
</dbReference>
<keyword evidence="3" id="KW-1185">Reference proteome</keyword>
<name>A0ABQ9XL04_9EUKA</name>
<evidence type="ECO:0000313" key="2">
    <source>
        <dbReference type="EMBL" id="KAK2952023.1"/>
    </source>
</evidence>